<proteinExistence type="predicted"/>
<dbReference type="InterPro" id="IPR013424">
    <property type="entry name" value="Ice-binding_C"/>
</dbReference>
<evidence type="ECO:0000256" key="1">
    <source>
        <dbReference type="SAM" id="SignalP"/>
    </source>
</evidence>
<feature type="domain" description="Ice-binding protein C-terminal" evidence="2">
    <location>
        <begin position="231"/>
        <end position="253"/>
    </location>
</feature>
<evidence type="ECO:0000313" key="6">
    <source>
        <dbReference type="Proteomes" id="UP000628442"/>
    </source>
</evidence>
<dbReference type="EMBL" id="CP036401">
    <property type="protein sequence ID" value="QBI00419.1"/>
    <property type="molecule type" value="Genomic_DNA"/>
</dbReference>
<protein>
    <submittedName>
        <fullName evidence="4">PEP-CTERM sorting domain-containing protein</fullName>
    </submittedName>
</protein>
<reference evidence="4 5" key="2">
    <citation type="submission" date="2019-02" db="EMBL/GenBank/DDBJ databases">
        <title>Draft Genome Sequences of Six Type Strains of the Genus Massilia.</title>
        <authorList>
            <person name="Miess H."/>
            <person name="Frediansyhah A."/>
            <person name="Gross H."/>
        </authorList>
    </citation>
    <scope>NUCLEOTIDE SEQUENCE [LARGE SCALE GENOMIC DNA]</scope>
    <source>
        <strain evidence="4 5">DSM 17472</strain>
    </source>
</reference>
<sequence length="257" mass="26910">MRFLLQYAACAAVALAAAVPAQAASVLQSSTAFSNVQLDVRDLTPDDGVQANYAILPTSYTSLTSLATDGQMPHQDGTAVGLGQAGSASLTVGQASTWVRTDGTLGSLETFASFPGPTEGGHLYSTGNQYFRVMLDAHSELWLTGDYAISVERQGDELGTQSGGASIWAQLFADGKFVDEQASLTVLQGEAGGQRSGHFNLGFANDSDVATTVYLSMNSSTSIFGNPPLPPVPEPQTYAMFGAGLLLLAARRKFARK</sequence>
<dbReference type="NCBIfam" id="TIGR02595">
    <property type="entry name" value="PEP_CTERM"/>
    <property type="match status" value="1"/>
</dbReference>
<organism evidence="3 6">
    <name type="scientific">Pseudoduganella albidiflava</name>
    <dbReference type="NCBI Taxonomy" id="321983"/>
    <lineage>
        <taxon>Bacteria</taxon>
        <taxon>Pseudomonadati</taxon>
        <taxon>Pseudomonadota</taxon>
        <taxon>Betaproteobacteria</taxon>
        <taxon>Burkholderiales</taxon>
        <taxon>Oxalobacteraceae</taxon>
        <taxon>Telluria group</taxon>
        <taxon>Pseudoduganella</taxon>
    </lineage>
</organism>
<dbReference type="Proteomes" id="UP000628442">
    <property type="component" value="Unassembled WGS sequence"/>
</dbReference>
<dbReference type="RefSeq" id="WP_131144558.1">
    <property type="nucleotide sequence ID" value="NZ_BMWV01000009.1"/>
</dbReference>
<evidence type="ECO:0000259" key="2">
    <source>
        <dbReference type="Pfam" id="PF07589"/>
    </source>
</evidence>
<reference evidence="3" key="3">
    <citation type="submission" date="2022-12" db="EMBL/GenBank/DDBJ databases">
        <authorList>
            <person name="Sun Q."/>
            <person name="Kim S."/>
        </authorList>
    </citation>
    <scope>NUCLEOTIDE SEQUENCE</scope>
    <source>
        <strain evidence="3">KCTC 12343</strain>
    </source>
</reference>
<keyword evidence="5" id="KW-1185">Reference proteome</keyword>
<reference evidence="3" key="1">
    <citation type="journal article" date="2014" name="Int. J. Syst. Evol. Microbiol.">
        <title>Complete genome sequence of Corynebacterium casei LMG S-19264T (=DSM 44701T), isolated from a smear-ripened cheese.</title>
        <authorList>
            <consortium name="US DOE Joint Genome Institute (JGI-PGF)"/>
            <person name="Walter F."/>
            <person name="Albersmeier A."/>
            <person name="Kalinowski J."/>
            <person name="Ruckert C."/>
        </authorList>
    </citation>
    <scope>NUCLEOTIDE SEQUENCE</scope>
    <source>
        <strain evidence="3">KCTC 12343</strain>
    </source>
</reference>
<gene>
    <name evidence="4" type="ORF">EYF70_05810</name>
    <name evidence="3" type="ORF">GCM10007387_40280</name>
</gene>
<keyword evidence="1" id="KW-0732">Signal</keyword>
<name>A0A411WUW1_9BURK</name>
<evidence type="ECO:0000313" key="5">
    <source>
        <dbReference type="Proteomes" id="UP000292307"/>
    </source>
</evidence>
<dbReference type="Proteomes" id="UP000292307">
    <property type="component" value="Chromosome"/>
</dbReference>
<accession>A0A411WUW1</accession>
<dbReference type="EMBL" id="BMWV01000009">
    <property type="protein sequence ID" value="GGY53753.1"/>
    <property type="molecule type" value="Genomic_DNA"/>
</dbReference>
<dbReference type="Pfam" id="PF07589">
    <property type="entry name" value="PEP-CTERM"/>
    <property type="match status" value="1"/>
</dbReference>
<evidence type="ECO:0000313" key="3">
    <source>
        <dbReference type="EMBL" id="GGY53753.1"/>
    </source>
</evidence>
<evidence type="ECO:0000313" key="4">
    <source>
        <dbReference type="EMBL" id="QBI00419.1"/>
    </source>
</evidence>
<feature type="chain" id="PRO_5044601594" evidence="1">
    <location>
        <begin position="24"/>
        <end position="257"/>
    </location>
</feature>
<dbReference type="AlphaFoldDB" id="A0A411WUW1"/>
<feature type="signal peptide" evidence="1">
    <location>
        <begin position="1"/>
        <end position="23"/>
    </location>
</feature>